<keyword evidence="4" id="KW-1017">Isopeptide bond</keyword>
<proteinExistence type="predicted"/>
<evidence type="ECO:0000256" key="8">
    <source>
        <dbReference type="ARBA" id="ARBA00022692"/>
    </source>
</evidence>
<keyword evidence="8 23" id="KW-0812">Transmembrane</keyword>
<dbReference type="InterPro" id="IPR011029">
    <property type="entry name" value="DEATH-like_dom_sf"/>
</dbReference>
<evidence type="ECO:0000256" key="1">
    <source>
        <dbReference type="ARBA" id="ARBA00004275"/>
    </source>
</evidence>
<dbReference type="Proteomes" id="UP001221898">
    <property type="component" value="Unassembled WGS sequence"/>
</dbReference>
<sequence length="464" mass="49321">MPFASDGLYDGYLRREMGNIVTTVKVREIIPFLPCLTPSDRDEINAKTDTTGNYNGMQLLLDCLRRRENWPEEFIGALERCEQRVLAGKIRAEYERLLGPRAPAAPAVNSHPSPPRRAAVEPLQTPVVADPLPQASPQQETASAERSLTPTNTEASAAVVPSQNPAAPSGQDPPAASSQAPPSDEPDQSQSSETTASAPAVIPPVPQVSPGKSPVQDSNPPVSNGTHQPVENSDPTVNQVATNDQQAQPPQAGSPAQQPSRTTASAAGSRPHRQPGWPLRRHRRPAAAAEEDECFSKAETLHSFRDVPPIRPAERAEALPPVAEEPYSGSSDRLQFSGSSDGSGAPSHNEPEEDDYESVHRSLLGSLDVRVNVGHVSEGLPVLNQTGQAPGSSDGRPVSAPSQDYGAPEPARAAAGPGRPGQQRASPEREEGAVPPCNALERYYIPAAVAGASALVMLWWLRNK</sequence>
<feature type="compositionally biased region" description="Polar residues" evidence="22">
    <location>
        <begin position="328"/>
        <end position="342"/>
    </location>
</feature>
<keyword evidence="13" id="KW-0051">Antiviral defense</keyword>
<keyword evidence="11" id="KW-0391">Immunity</keyword>
<evidence type="ECO:0000256" key="9">
    <source>
        <dbReference type="ARBA" id="ARBA00022787"/>
    </source>
</evidence>
<dbReference type="InterPro" id="IPR031964">
    <property type="entry name" value="CARD_dom"/>
</dbReference>
<keyword evidence="10" id="KW-0832">Ubl conjugation</keyword>
<dbReference type="GO" id="GO:0045087">
    <property type="term" value="P:innate immune response"/>
    <property type="evidence" value="ECO:0007669"/>
    <property type="project" value="UniProtKB-KW"/>
</dbReference>
<feature type="domain" description="Caspase recruitment" evidence="24">
    <location>
        <begin position="9"/>
        <end position="93"/>
    </location>
</feature>
<keyword evidence="6" id="KW-0945">Host-virus interaction</keyword>
<organism evidence="25 26">
    <name type="scientific">Aldrovandia affinis</name>
    <dbReference type="NCBI Taxonomy" id="143900"/>
    <lineage>
        <taxon>Eukaryota</taxon>
        <taxon>Metazoa</taxon>
        <taxon>Chordata</taxon>
        <taxon>Craniata</taxon>
        <taxon>Vertebrata</taxon>
        <taxon>Euteleostomi</taxon>
        <taxon>Actinopterygii</taxon>
        <taxon>Neopterygii</taxon>
        <taxon>Teleostei</taxon>
        <taxon>Notacanthiformes</taxon>
        <taxon>Halosauridae</taxon>
        <taxon>Aldrovandia</taxon>
    </lineage>
</organism>
<dbReference type="GO" id="GO:0070585">
    <property type="term" value="P:protein localization to mitochondrion"/>
    <property type="evidence" value="ECO:0007669"/>
    <property type="project" value="UniProtKB-ARBA"/>
</dbReference>
<dbReference type="Pfam" id="PF16739">
    <property type="entry name" value="CARD_2"/>
    <property type="match status" value="1"/>
</dbReference>
<dbReference type="GO" id="GO:1900227">
    <property type="term" value="P:positive regulation of NLRP3 inflammasome complex assembly"/>
    <property type="evidence" value="ECO:0007669"/>
    <property type="project" value="UniProtKB-ARBA"/>
</dbReference>
<evidence type="ECO:0000256" key="7">
    <source>
        <dbReference type="ARBA" id="ARBA00022588"/>
    </source>
</evidence>
<dbReference type="Gene3D" id="1.10.533.10">
    <property type="entry name" value="Death Domain, Fas"/>
    <property type="match status" value="1"/>
</dbReference>
<keyword evidence="3" id="KW-0488">Methylation</keyword>
<evidence type="ECO:0000256" key="2">
    <source>
        <dbReference type="ARBA" id="ARBA00004572"/>
    </source>
</evidence>
<feature type="region of interest" description="Disordered" evidence="22">
    <location>
        <begin position="378"/>
        <end position="434"/>
    </location>
</feature>
<evidence type="ECO:0000256" key="14">
    <source>
        <dbReference type="ARBA" id="ARBA00023128"/>
    </source>
</evidence>
<evidence type="ECO:0000256" key="16">
    <source>
        <dbReference type="ARBA" id="ARBA00023139"/>
    </source>
</evidence>
<name>A0AAD7WSB2_9TELE</name>
<keyword evidence="5" id="KW-0597">Phosphoprotein</keyword>
<feature type="compositionally biased region" description="Polar residues" evidence="22">
    <location>
        <begin position="215"/>
        <end position="244"/>
    </location>
</feature>
<evidence type="ECO:0000259" key="24">
    <source>
        <dbReference type="Pfam" id="PF16739"/>
    </source>
</evidence>
<dbReference type="GO" id="GO:1900063">
    <property type="term" value="P:regulation of peroxisome organization"/>
    <property type="evidence" value="ECO:0007669"/>
    <property type="project" value="UniProtKB-ARBA"/>
</dbReference>
<dbReference type="GO" id="GO:0005777">
    <property type="term" value="C:peroxisome"/>
    <property type="evidence" value="ECO:0007669"/>
    <property type="project" value="UniProtKB-SubCell"/>
</dbReference>
<feature type="compositionally biased region" description="Low complexity" evidence="22">
    <location>
        <begin position="406"/>
        <end position="425"/>
    </location>
</feature>
<evidence type="ECO:0000256" key="20">
    <source>
        <dbReference type="ARBA" id="ARBA00082620"/>
    </source>
</evidence>
<evidence type="ECO:0000256" key="17">
    <source>
        <dbReference type="ARBA" id="ARBA00023140"/>
    </source>
</evidence>
<dbReference type="FunFam" id="1.10.533.10:FF:000063">
    <property type="entry name" value="Mitochondrial antiviral-signaling protein"/>
    <property type="match status" value="1"/>
</dbReference>
<evidence type="ECO:0000256" key="4">
    <source>
        <dbReference type="ARBA" id="ARBA00022499"/>
    </source>
</evidence>
<keyword evidence="9" id="KW-1000">Mitochondrion outer membrane</keyword>
<feature type="compositionally biased region" description="Polar residues" evidence="22">
    <location>
        <begin position="135"/>
        <end position="155"/>
    </location>
</feature>
<evidence type="ECO:0000256" key="19">
    <source>
        <dbReference type="ARBA" id="ARBA00071084"/>
    </source>
</evidence>
<evidence type="ECO:0000313" key="25">
    <source>
        <dbReference type="EMBL" id="KAJ8407591.1"/>
    </source>
</evidence>
<comment type="subcellular location">
    <subcellularLocation>
        <location evidence="2">Mitochondrion outer membrane</location>
        <topology evidence="2">Single-pass membrane protein</topology>
    </subcellularLocation>
    <subcellularLocation>
        <location evidence="1">Peroxisome</location>
    </subcellularLocation>
</comment>
<dbReference type="GO" id="GO:0032727">
    <property type="term" value="P:positive regulation of interferon-alpha production"/>
    <property type="evidence" value="ECO:0007669"/>
    <property type="project" value="UniProtKB-ARBA"/>
</dbReference>
<keyword evidence="12 23" id="KW-1133">Transmembrane helix</keyword>
<dbReference type="GO" id="GO:0035591">
    <property type="term" value="F:signaling adaptor activity"/>
    <property type="evidence" value="ECO:0007669"/>
    <property type="project" value="UniProtKB-ARBA"/>
</dbReference>
<evidence type="ECO:0000256" key="12">
    <source>
        <dbReference type="ARBA" id="ARBA00022989"/>
    </source>
</evidence>
<keyword evidence="7" id="KW-0399">Innate immunity</keyword>
<evidence type="ECO:0000256" key="21">
    <source>
        <dbReference type="ARBA" id="ARBA00083233"/>
    </source>
</evidence>
<evidence type="ECO:0000256" key="18">
    <source>
        <dbReference type="ARBA" id="ARBA00023288"/>
    </source>
</evidence>
<feature type="compositionally biased region" description="Low complexity" evidence="22">
    <location>
        <begin position="245"/>
        <end position="260"/>
    </location>
</feature>
<dbReference type="GO" id="GO:0002230">
    <property type="term" value="P:positive regulation of defense response to virus by host"/>
    <property type="evidence" value="ECO:0007669"/>
    <property type="project" value="UniProtKB-ARBA"/>
</dbReference>
<dbReference type="GO" id="GO:0032728">
    <property type="term" value="P:positive regulation of interferon-beta production"/>
    <property type="evidence" value="ECO:0007669"/>
    <property type="project" value="UniProtKB-ARBA"/>
</dbReference>
<keyword evidence="18" id="KW-0449">Lipoprotein</keyword>
<keyword evidence="14" id="KW-0496">Mitochondrion</keyword>
<dbReference type="GO" id="GO:0045071">
    <property type="term" value="P:negative regulation of viral genome replication"/>
    <property type="evidence" value="ECO:0007669"/>
    <property type="project" value="UniProtKB-ARBA"/>
</dbReference>
<gene>
    <name evidence="25" type="ORF">AAFF_G00274480</name>
</gene>
<dbReference type="GO" id="GO:0032755">
    <property type="term" value="P:positive regulation of interleukin-6 production"/>
    <property type="evidence" value="ECO:0007669"/>
    <property type="project" value="UniProtKB-ARBA"/>
</dbReference>
<dbReference type="GO" id="GO:0051607">
    <property type="term" value="P:defense response to virus"/>
    <property type="evidence" value="ECO:0007669"/>
    <property type="project" value="UniProtKB-KW"/>
</dbReference>
<evidence type="ECO:0000256" key="13">
    <source>
        <dbReference type="ARBA" id="ARBA00023118"/>
    </source>
</evidence>
<evidence type="ECO:0000256" key="3">
    <source>
        <dbReference type="ARBA" id="ARBA00022481"/>
    </source>
</evidence>
<evidence type="ECO:0000256" key="23">
    <source>
        <dbReference type="SAM" id="Phobius"/>
    </source>
</evidence>
<dbReference type="GO" id="GO:0005741">
    <property type="term" value="C:mitochondrial outer membrane"/>
    <property type="evidence" value="ECO:0007669"/>
    <property type="project" value="UniProtKB-SubCell"/>
</dbReference>
<dbReference type="GO" id="GO:0002753">
    <property type="term" value="P:cytoplasmic pattern recognition receptor signaling pathway"/>
    <property type="evidence" value="ECO:0007669"/>
    <property type="project" value="UniProtKB-ARBA"/>
</dbReference>
<keyword evidence="17" id="KW-0576">Peroxisome</keyword>
<evidence type="ECO:0000256" key="11">
    <source>
        <dbReference type="ARBA" id="ARBA00022859"/>
    </source>
</evidence>
<comment type="caution">
    <text evidence="25">The sequence shown here is derived from an EMBL/GenBank/DDBJ whole genome shotgun (WGS) entry which is preliminary data.</text>
</comment>
<feature type="transmembrane region" description="Helical" evidence="23">
    <location>
        <begin position="443"/>
        <end position="461"/>
    </location>
</feature>
<accession>A0AAD7WSB2</accession>
<evidence type="ECO:0000256" key="6">
    <source>
        <dbReference type="ARBA" id="ARBA00022581"/>
    </source>
</evidence>
<evidence type="ECO:0000256" key="10">
    <source>
        <dbReference type="ARBA" id="ARBA00022843"/>
    </source>
</evidence>
<keyword evidence="15 23" id="KW-0472">Membrane</keyword>
<evidence type="ECO:0000256" key="22">
    <source>
        <dbReference type="SAM" id="MobiDB-lite"/>
    </source>
</evidence>
<feature type="compositionally biased region" description="Basic and acidic residues" evidence="22">
    <location>
        <begin position="294"/>
        <end position="305"/>
    </location>
</feature>
<evidence type="ECO:0000313" key="26">
    <source>
        <dbReference type="Proteomes" id="UP001221898"/>
    </source>
</evidence>
<keyword evidence="16" id="KW-0564">Palmitate</keyword>
<keyword evidence="26" id="KW-1185">Reference proteome</keyword>
<dbReference type="EMBL" id="JAINUG010000038">
    <property type="protein sequence ID" value="KAJ8407591.1"/>
    <property type="molecule type" value="Genomic_DNA"/>
</dbReference>
<evidence type="ECO:0000256" key="5">
    <source>
        <dbReference type="ARBA" id="ARBA00022553"/>
    </source>
</evidence>
<feature type="compositionally biased region" description="Low complexity" evidence="22">
    <location>
        <begin position="165"/>
        <end position="192"/>
    </location>
</feature>
<dbReference type="AlphaFoldDB" id="A0AAD7WSB2"/>
<evidence type="ECO:0000256" key="15">
    <source>
        <dbReference type="ARBA" id="ARBA00023136"/>
    </source>
</evidence>
<protein>
    <recommendedName>
        <fullName evidence="19">Mitochondrial antiviral-signaling protein</fullName>
    </recommendedName>
    <alternativeName>
        <fullName evidence="20">Interferon beta promoter stimulator protein 1</fullName>
    </alternativeName>
    <alternativeName>
        <fullName evidence="21">Virus-induced-signaling adapter</fullName>
    </alternativeName>
</protein>
<feature type="region of interest" description="Disordered" evidence="22">
    <location>
        <begin position="129"/>
        <end position="361"/>
    </location>
</feature>
<reference evidence="25" key="1">
    <citation type="journal article" date="2023" name="Science">
        <title>Genome structures resolve the early diversification of teleost fishes.</title>
        <authorList>
            <person name="Parey E."/>
            <person name="Louis A."/>
            <person name="Montfort J."/>
            <person name="Bouchez O."/>
            <person name="Roques C."/>
            <person name="Iampietro C."/>
            <person name="Lluch J."/>
            <person name="Castinel A."/>
            <person name="Donnadieu C."/>
            <person name="Desvignes T."/>
            <person name="Floi Bucao C."/>
            <person name="Jouanno E."/>
            <person name="Wen M."/>
            <person name="Mejri S."/>
            <person name="Dirks R."/>
            <person name="Jansen H."/>
            <person name="Henkel C."/>
            <person name="Chen W.J."/>
            <person name="Zahm M."/>
            <person name="Cabau C."/>
            <person name="Klopp C."/>
            <person name="Thompson A.W."/>
            <person name="Robinson-Rechavi M."/>
            <person name="Braasch I."/>
            <person name="Lecointre G."/>
            <person name="Bobe J."/>
            <person name="Postlethwait J.H."/>
            <person name="Berthelot C."/>
            <person name="Roest Crollius H."/>
            <person name="Guiguen Y."/>
        </authorList>
    </citation>
    <scope>NUCLEOTIDE SEQUENCE</scope>
    <source>
        <strain evidence="25">NC1722</strain>
    </source>
</reference>